<gene>
    <name evidence="1" type="ORF">ISG29_08140</name>
</gene>
<evidence type="ECO:0000313" key="2">
    <source>
        <dbReference type="Proteomes" id="UP000656804"/>
    </source>
</evidence>
<comment type="caution">
    <text evidence="1">The sequence shown here is derived from an EMBL/GenBank/DDBJ whole genome shotgun (WGS) entry which is preliminary data.</text>
</comment>
<proteinExistence type="predicted"/>
<name>A0A930V0V0_9ACTN</name>
<accession>A0A930V0V0</accession>
<keyword evidence="2" id="KW-1185">Reference proteome</keyword>
<protein>
    <submittedName>
        <fullName evidence="1">Uncharacterized protein</fullName>
    </submittedName>
</protein>
<dbReference type="AlphaFoldDB" id="A0A930V0V0"/>
<dbReference type="RefSeq" id="WP_194502927.1">
    <property type="nucleotide sequence ID" value="NZ_JADIVZ010000003.1"/>
</dbReference>
<reference evidence="1" key="1">
    <citation type="submission" date="2020-11" db="EMBL/GenBank/DDBJ databases">
        <title>Nocardioides sp. CBS4Y-1, whole genome shotgun sequence.</title>
        <authorList>
            <person name="Tuo L."/>
        </authorList>
    </citation>
    <scope>NUCLEOTIDE SEQUENCE</scope>
    <source>
        <strain evidence="1">CBS4Y-1</strain>
    </source>
</reference>
<dbReference type="EMBL" id="JADIVZ010000003">
    <property type="protein sequence ID" value="MBF4161657.1"/>
    <property type="molecule type" value="Genomic_DNA"/>
</dbReference>
<sequence>MAVADEPDPLERVVRAAREEPLEAAAVEQVTRPVADRVRELAGRSTPLRVFTADGRPRLREDGAPVTVASRELRSTLRMVLTTLERVPSAIDLRIDDGRVGGVEVSIVARYGPDLREIGRAAGRDVFETVRSHLGHDPAFGPADVAVAVVDVVDGDPARD</sequence>
<dbReference type="Proteomes" id="UP000656804">
    <property type="component" value="Unassembled WGS sequence"/>
</dbReference>
<evidence type="ECO:0000313" key="1">
    <source>
        <dbReference type="EMBL" id="MBF4161657.1"/>
    </source>
</evidence>
<organism evidence="1 2">
    <name type="scientific">Nocardioides acrostichi</name>
    <dbReference type="NCBI Taxonomy" id="2784339"/>
    <lineage>
        <taxon>Bacteria</taxon>
        <taxon>Bacillati</taxon>
        <taxon>Actinomycetota</taxon>
        <taxon>Actinomycetes</taxon>
        <taxon>Propionibacteriales</taxon>
        <taxon>Nocardioidaceae</taxon>
        <taxon>Nocardioides</taxon>
    </lineage>
</organism>